<dbReference type="Gene3D" id="3.30.559.10">
    <property type="entry name" value="Chloramphenicol acetyltransferase-like domain"/>
    <property type="match status" value="2"/>
</dbReference>
<dbReference type="PANTHER" id="PTHR31147:SF1">
    <property type="entry name" value="ACYL TRANSFERASE 4"/>
    <property type="match status" value="1"/>
</dbReference>
<dbReference type="InParanoid" id="A0A2G5FAC3"/>
<dbReference type="Proteomes" id="UP000230069">
    <property type="component" value="Unassembled WGS sequence"/>
</dbReference>
<dbReference type="SUPFAM" id="SSF52777">
    <property type="entry name" value="CoA-dependent acyltransferases"/>
    <property type="match status" value="1"/>
</dbReference>
<evidence type="ECO:0000313" key="5">
    <source>
        <dbReference type="Proteomes" id="UP000230069"/>
    </source>
</evidence>
<protein>
    <submittedName>
        <fullName evidence="4">Uncharacterized protein</fullName>
    </submittedName>
</protein>
<dbReference type="InterPro" id="IPR050898">
    <property type="entry name" value="Plant_acyltransferase"/>
</dbReference>
<dbReference type="EMBL" id="KZ305018">
    <property type="protein sequence ID" value="PIA64944.1"/>
    <property type="molecule type" value="Genomic_DNA"/>
</dbReference>
<dbReference type="FunCoup" id="A0A2G5FAC3">
    <property type="interactions" value="4"/>
</dbReference>
<dbReference type="InterPro" id="IPR023213">
    <property type="entry name" value="CAT-like_dom_sf"/>
</dbReference>
<reference evidence="4 5" key="1">
    <citation type="submission" date="2017-09" db="EMBL/GenBank/DDBJ databases">
        <title>WGS assembly of Aquilegia coerulea Goldsmith.</title>
        <authorList>
            <person name="Hodges S."/>
            <person name="Kramer E."/>
            <person name="Nordborg M."/>
            <person name="Tomkins J."/>
            <person name="Borevitz J."/>
            <person name="Derieg N."/>
            <person name="Yan J."/>
            <person name="Mihaltcheva S."/>
            <person name="Hayes R.D."/>
            <person name="Rokhsar D."/>
        </authorList>
    </citation>
    <scope>NUCLEOTIDE SEQUENCE [LARGE SCALE GENOMIC DNA]</scope>
    <source>
        <strain evidence="5">cv. Goldsmith</strain>
    </source>
</reference>
<dbReference type="Pfam" id="PF02458">
    <property type="entry name" value="Transferase"/>
    <property type="match status" value="1"/>
</dbReference>
<keyword evidence="5" id="KW-1185">Reference proteome</keyword>
<comment type="similarity">
    <text evidence="1">Belongs to the plant acyltransferase family.</text>
</comment>
<evidence type="ECO:0000313" key="4">
    <source>
        <dbReference type="EMBL" id="PIA64944.1"/>
    </source>
</evidence>
<keyword evidence="2" id="KW-0808">Transferase</keyword>
<keyword evidence="3" id="KW-0012">Acyltransferase</keyword>
<evidence type="ECO:0000256" key="3">
    <source>
        <dbReference type="ARBA" id="ARBA00023315"/>
    </source>
</evidence>
<proteinExistence type="inferred from homology"/>
<organism evidence="4 5">
    <name type="scientific">Aquilegia coerulea</name>
    <name type="common">Rocky mountain columbine</name>
    <dbReference type="NCBI Taxonomy" id="218851"/>
    <lineage>
        <taxon>Eukaryota</taxon>
        <taxon>Viridiplantae</taxon>
        <taxon>Streptophyta</taxon>
        <taxon>Embryophyta</taxon>
        <taxon>Tracheophyta</taxon>
        <taxon>Spermatophyta</taxon>
        <taxon>Magnoliopsida</taxon>
        <taxon>Ranunculales</taxon>
        <taxon>Ranunculaceae</taxon>
        <taxon>Thalictroideae</taxon>
        <taxon>Aquilegia</taxon>
    </lineage>
</organism>
<evidence type="ECO:0000256" key="1">
    <source>
        <dbReference type="ARBA" id="ARBA00009861"/>
    </source>
</evidence>
<dbReference type="GO" id="GO:0016746">
    <property type="term" value="F:acyltransferase activity"/>
    <property type="evidence" value="ECO:0007669"/>
    <property type="project" value="UniProtKB-KW"/>
</dbReference>
<accession>A0A2G5FAC3</accession>
<dbReference type="AlphaFoldDB" id="A0A2G5FAC3"/>
<evidence type="ECO:0000256" key="2">
    <source>
        <dbReference type="ARBA" id="ARBA00022679"/>
    </source>
</evidence>
<sequence length="423" mass="47012">MNFTVIRSSGNIVRPSESTPSVTLNLSAIDKLPIYRMDVKSLHVFKHGGENASKVICEALSKALVPYYPLAGRIKETPDGELQIACTGDGAWFIEAYTDCSLESVNCLDNILLVPNDELLPTPPPETYGINPLLRIQCTRFTCQGFVLGITMNHSIADGVGAAQIFNAIGEFARGFRHPKVQPEWHREAVPARLARVYGERSKLFPPPPIPDYQLKHASLDISQDQINKLKNDFKELTGDYCSTFDVVVASLWCHRTRAIELEKQTEVSLMFPVNARRFLDPPLPEGFYGNCFWPVTITVSSGWLVEASHGEVVQAIKHSKARVSTEIKRWVSSDVLDDSGHRYASPFAYTTLCISDWASLGFDKVDYGWGPPVQMFSVEGVASFPITVVGLPPKPKKGIRLNTGCVQGMHLQSFLQYYKNST</sequence>
<gene>
    <name evidence="4" type="ORF">AQUCO_00100424v1</name>
</gene>
<dbReference type="OrthoDB" id="444127at2759"/>
<dbReference type="PANTHER" id="PTHR31147">
    <property type="entry name" value="ACYL TRANSFERASE 4"/>
    <property type="match status" value="1"/>
</dbReference>
<name>A0A2G5FAC3_AQUCA</name>